<comment type="caution">
    <text evidence="1">The sequence shown here is derived from an EMBL/GenBank/DDBJ whole genome shotgun (WGS) entry which is preliminary data.</text>
</comment>
<name>A0ACC1JXA5_9FUNG</name>
<evidence type="ECO:0000313" key="1">
    <source>
        <dbReference type="EMBL" id="KAJ2769132.1"/>
    </source>
</evidence>
<evidence type="ECO:0000313" key="2">
    <source>
        <dbReference type="Proteomes" id="UP001140234"/>
    </source>
</evidence>
<dbReference type="EMBL" id="JANBUJ010001007">
    <property type="protein sequence ID" value="KAJ2769132.1"/>
    <property type="molecule type" value="Genomic_DNA"/>
</dbReference>
<proteinExistence type="predicted"/>
<accession>A0ACC1JXA5</accession>
<organism evidence="1 2">
    <name type="scientific">Coemansia nantahalensis</name>
    <dbReference type="NCBI Taxonomy" id="2789366"/>
    <lineage>
        <taxon>Eukaryota</taxon>
        <taxon>Fungi</taxon>
        <taxon>Fungi incertae sedis</taxon>
        <taxon>Zoopagomycota</taxon>
        <taxon>Kickxellomycotina</taxon>
        <taxon>Kickxellomycetes</taxon>
        <taxon>Kickxellales</taxon>
        <taxon>Kickxellaceae</taxon>
        <taxon>Coemansia</taxon>
    </lineage>
</organism>
<protein>
    <submittedName>
        <fullName evidence="1">Uncharacterized protein</fullName>
    </submittedName>
</protein>
<gene>
    <name evidence="1" type="ORF">IWQ57_003237</name>
</gene>
<keyword evidence="2" id="KW-1185">Reference proteome</keyword>
<sequence>MAEVDDVGRFAGTSAPPPCVRRAACLQSAEFAPDPPPLIRCNLAAANVEAGRKRPRDLDASAADDGGSVRGYPEAAALSLPPPPPARIKLSLKLGALRRQAAVAAADAGASDEHIDIDGGVDGADPAAGLPATAPVAAGNGVARGPRIKLRLSFKGAAADGAHLPRRSWDGVDSSPAAPAALSPGSAVPHSPPDSVASGMSSAHRRRSTDAMLPPRLARITYSPSRESDADSDASIDASYNASDIEGHSYEHTPQTPLGAEPRRRGRPPLRGRPGLGAAHRQGGPPRQLSGTFTTTVSLESSLRRLVKRIRKRDSYGFFLEPVDTRMVPDYRDVIDNPMDLGTMQRKVDARAYRGIGEFRSDLLLVCSNARKYNGAGSIYAKSADRMQEYALLAIDRETVKLERVGKASLPTHAAAQERRDLYGSRSRSRTGSMSPARHSALDDHSDSHPGSAYAADASLEHRRSSRLRWRGASESQEGASKTPAEIVDNFKWLSGPKKKYKRASTVPRRIVESQAKIALLADGSIDTTGFEEDVAHIPFDRDHSALPLLCRARPAAQSSAQSLYAHGRYYAPPTHASFGPCRPPATAAAGMVGPDHLSRGLSAICGDSLGLAYWHSVGEFISGAGDAGGEVEQYAATVMDHLSGGAHGVMRNALGFLRSRADCDKSAAPECKSGLGSVDLPELVTWLDSRHERDLLFSQRTEALTQPIVLRDISARCAAKSEAGRPAHLTDAQKRALFASNSRSLENLHALQTAGAELPQGDIEALETNIYALAQLACLKLAGSAHPSTLVPRLAPPPAPASVSAATLPSASPQTARQMPGAHVQSRESRFLAPRPARAVSTPSLPTLHSASLASAVRSDLMGDLARDSDTDLGYPF</sequence>
<reference evidence="1" key="1">
    <citation type="submission" date="2022-07" db="EMBL/GenBank/DDBJ databases">
        <title>Phylogenomic reconstructions and comparative analyses of Kickxellomycotina fungi.</title>
        <authorList>
            <person name="Reynolds N.K."/>
            <person name="Stajich J.E."/>
            <person name="Barry K."/>
            <person name="Grigoriev I.V."/>
            <person name="Crous P."/>
            <person name="Smith M.E."/>
        </authorList>
    </citation>
    <scope>NUCLEOTIDE SEQUENCE</scope>
    <source>
        <strain evidence="1">CBS 109366</strain>
    </source>
</reference>
<dbReference type="Proteomes" id="UP001140234">
    <property type="component" value="Unassembled WGS sequence"/>
</dbReference>